<feature type="transmembrane region" description="Helical" evidence="1">
    <location>
        <begin position="39"/>
        <end position="62"/>
    </location>
</feature>
<reference evidence="2 3" key="1">
    <citation type="submission" date="2020-03" db="EMBL/GenBank/DDBJ databases">
        <title>Bacillus aquiflavi sp. nov., isolated from yellow water of strong flavor Chinese baijiu in Yibin region of China.</title>
        <authorList>
            <person name="Xie J."/>
        </authorList>
    </citation>
    <scope>NUCLEOTIDE SEQUENCE [LARGE SCALE GENOMIC DNA]</scope>
    <source>
        <strain evidence="2 3">Gsoil 114</strain>
    </source>
</reference>
<keyword evidence="1" id="KW-0472">Membrane</keyword>
<evidence type="ECO:0000313" key="3">
    <source>
        <dbReference type="Proteomes" id="UP000476934"/>
    </source>
</evidence>
<dbReference type="InterPro" id="IPR004676">
    <property type="entry name" value="Cd-R_transporter"/>
</dbReference>
<feature type="transmembrane region" description="Helical" evidence="1">
    <location>
        <begin position="6"/>
        <end position="27"/>
    </location>
</feature>
<keyword evidence="1" id="KW-0812">Transmembrane</keyword>
<gene>
    <name evidence="2" type="ORF">G4D61_09935</name>
</gene>
<comment type="caution">
    <text evidence="2">The sequence shown here is derived from an EMBL/GenBank/DDBJ whole genome shotgun (WGS) entry which is preliminary data.</text>
</comment>
<dbReference type="EMBL" id="JAAIWK010000014">
    <property type="protein sequence ID" value="NEY20276.1"/>
    <property type="molecule type" value="Genomic_DNA"/>
</dbReference>
<feature type="transmembrane region" description="Helical" evidence="1">
    <location>
        <begin position="68"/>
        <end position="88"/>
    </location>
</feature>
<dbReference type="Proteomes" id="UP000476934">
    <property type="component" value="Unassembled WGS sequence"/>
</dbReference>
<dbReference type="Pfam" id="PF03596">
    <property type="entry name" value="Cad"/>
    <property type="match status" value="1"/>
</dbReference>
<feature type="transmembrane region" description="Helical" evidence="1">
    <location>
        <begin position="132"/>
        <end position="153"/>
    </location>
</feature>
<sequence>MVMLVATSIILFMATNIDDLFFLMTWFSQAKTTEQKLCIAGGQYLGFLLLLITSMLGAFGTFLIQKEWVGLLGLLPIYIGIKSLIMLYRSRSEQINVVGWLLKTAAITFANGSDNIGVYIPYFSTNSLENLMLILFMFLALVAVWCYIGNLLSNQPFIAQILERNGHIIVPIMLILLGVYILIKQGTVYYIF</sequence>
<organism evidence="2 3">
    <name type="scientific">Heyndrickxia ginsengihumi</name>
    <dbReference type="NCBI Taxonomy" id="363870"/>
    <lineage>
        <taxon>Bacteria</taxon>
        <taxon>Bacillati</taxon>
        <taxon>Bacillota</taxon>
        <taxon>Bacilli</taxon>
        <taxon>Bacillales</taxon>
        <taxon>Bacillaceae</taxon>
        <taxon>Heyndrickxia</taxon>
    </lineage>
</organism>
<protein>
    <submittedName>
        <fullName evidence="2">Quaternary ammonium transporter</fullName>
    </submittedName>
</protein>
<proteinExistence type="predicted"/>
<keyword evidence="3" id="KW-1185">Reference proteome</keyword>
<dbReference type="RefSeq" id="WP_025726937.1">
    <property type="nucleotide sequence ID" value="NZ_JAAIWK010000014.1"/>
</dbReference>
<accession>A0A6M0P6D4</accession>
<evidence type="ECO:0000313" key="2">
    <source>
        <dbReference type="EMBL" id="NEY20276.1"/>
    </source>
</evidence>
<keyword evidence="1" id="KW-1133">Transmembrane helix</keyword>
<feature type="transmembrane region" description="Helical" evidence="1">
    <location>
        <begin position="165"/>
        <end position="183"/>
    </location>
</feature>
<name>A0A6M0P6D4_9BACI</name>
<evidence type="ECO:0000256" key="1">
    <source>
        <dbReference type="SAM" id="Phobius"/>
    </source>
</evidence>
<dbReference type="AlphaFoldDB" id="A0A6M0P6D4"/>